<name>L0DKT6_SINAD</name>
<feature type="transmembrane region" description="Helical" evidence="9">
    <location>
        <begin position="6"/>
        <end position="31"/>
    </location>
</feature>
<feature type="binding site" evidence="7">
    <location>
        <position position="240"/>
    </location>
    <ligand>
        <name>Mg(2+)</name>
        <dbReference type="ChEBI" id="CHEBI:18420"/>
    </ligand>
</feature>
<proteinExistence type="predicted"/>
<dbReference type="GO" id="GO:0071555">
    <property type="term" value="P:cell wall organization"/>
    <property type="evidence" value="ECO:0007669"/>
    <property type="project" value="TreeGrafter"/>
</dbReference>
<feature type="compositionally biased region" description="Polar residues" evidence="8">
    <location>
        <begin position="517"/>
        <end position="537"/>
    </location>
</feature>
<feature type="transmembrane region" description="Helical" evidence="9">
    <location>
        <begin position="211"/>
        <end position="229"/>
    </location>
</feature>
<keyword evidence="4 9" id="KW-0812">Transmembrane</keyword>
<keyword evidence="7" id="KW-0460">Magnesium</keyword>
<reference evidence="10 11" key="1">
    <citation type="submission" date="2012-02" db="EMBL/GenBank/DDBJ databases">
        <title>Complete sequence of chromosome of Singulisphaera acidiphila DSM 18658.</title>
        <authorList>
            <consortium name="US DOE Joint Genome Institute (JGI-PGF)"/>
            <person name="Lucas S."/>
            <person name="Copeland A."/>
            <person name="Lapidus A."/>
            <person name="Glavina del Rio T."/>
            <person name="Dalin E."/>
            <person name="Tice H."/>
            <person name="Bruce D."/>
            <person name="Goodwin L."/>
            <person name="Pitluck S."/>
            <person name="Peters L."/>
            <person name="Ovchinnikova G."/>
            <person name="Chertkov O."/>
            <person name="Kyrpides N."/>
            <person name="Mavromatis K."/>
            <person name="Ivanova N."/>
            <person name="Brettin T."/>
            <person name="Detter J.C."/>
            <person name="Han C."/>
            <person name="Larimer F."/>
            <person name="Land M."/>
            <person name="Hauser L."/>
            <person name="Markowitz V."/>
            <person name="Cheng J.-F."/>
            <person name="Hugenholtz P."/>
            <person name="Woyke T."/>
            <person name="Wu D."/>
            <person name="Tindall B."/>
            <person name="Pomrenke H."/>
            <person name="Brambilla E."/>
            <person name="Klenk H.-P."/>
            <person name="Eisen J.A."/>
        </authorList>
    </citation>
    <scope>NUCLEOTIDE SEQUENCE [LARGE SCALE GENOMIC DNA]</scope>
    <source>
        <strain evidence="11">ATCC BAA-1392 / DSM 18658 / VKM B-2454 / MOB10</strain>
    </source>
</reference>
<dbReference type="GO" id="GO:0005886">
    <property type="term" value="C:plasma membrane"/>
    <property type="evidence" value="ECO:0007669"/>
    <property type="project" value="UniProtKB-SubCell"/>
</dbReference>
<dbReference type="GO" id="GO:0044038">
    <property type="term" value="P:cell wall macromolecule biosynthetic process"/>
    <property type="evidence" value="ECO:0007669"/>
    <property type="project" value="TreeGrafter"/>
</dbReference>
<evidence type="ECO:0000313" key="10">
    <source>
        <dbReference type="EMBL" id="AGA29994.1"/>
    </source>
</evidence>
<keyword evidence="6 9" id="KW-0472">Membrane</keyword>
<feature type="transmembrane region" description="Helical" evidence="9">
    <location>
        <begin position="153"/>
        <end position="175"/>
    </location>
</feature>
<keyword evidence="7" id="KW-0479">Metal-binding</keyword>
<dbReference type="Proteomes" id="UP000010798">
    <property type="component" value="Chromosome"/>
</dbReference>
<dbReference type="RefSeq" id="WP_015249090.1">
    <property type="nucleotide sequence ID" value="NC_019892.1"/>
</dbReference>
<dbReference type="Pfam" id="PF00953">
    <property type="entry name" value="Glycos_transf_4"/>
    <property type="match status" value="1"/>
</dbReference>
<keyword evidence="3 10" id="KW-0808">Transferase</keyword>
<evidence type="ECO:0000256" key="1">
    <source>
        <dbReference type="ARBA" id="ARBA00004651"/>
    </source>
</evidence>
<accession>L0DKT6</accession>
<dbReference type="InterPro" id="IPR018480">
    <property type="entry name" value="PNAcMuramoyl-5peptid_Trfase_CS"/>
</dbReference>
<dbReference type="PROSITE" id="PS01348">
    <property type="entry name" value="MRAY_2"/>
    <property type="match status" value="1"/>
</dbReference>
<dbReference type="KEGG" id="saci:Sinac_5876"/>
<keyword evidence="2" id="KW-1003">Cell membrane</keyword>
<feature type="binding site" evidence="7">
    <location>
        <position position="180"/>
    </location>
    <ligand>
        <name>Mg(2+)</name>
        <dbReference type="ChEBI" id="CHEBI:18420"/>
    </ligand>
</feature>
<dbReference type="PANTHER" id="PTHR22926">
    <property type="entry name" value="PHOSPHO-N-ACETYLMURAMOYL-PENTAPEPTIDE-TRANSFERASE"/>
    <property type="match status" value="1"/>
</dbReference>
<feature type="transmembrane region" description="Helical" evidence="9">
    <location>
        <begin position="187"/>
        <end position="205"/>
    </location>
</feature>
<keyword evidence="5 9" id="KW-1133">Transmembrane helix</keyword>
<dbReference type="PANTHER" id="PTHR22926:SF3">
    <property type="entry name" value="UNDECAPRENYL-PHOSPHATE ALPHA-N-ACETYLGLUCOSAMINYL 1-PHOSPHATE TRANSFERASE"/>
    <property type="match status" value="1"/>
</dbReference>
<evidence type="ECO:0000313" key="11">
    <source>
        <dbReference type="Proteomes" id="UP000010798"/>
    </source>
</evidence>
<dbReference type="HOGENOM" id="CLU_470012_0_0_0"/>
<comment type="subcellular location">
    <subcellularLocation>
        <location evidence="1">Cell membrane</location>
        <topology evidence="1">Multi-pass membrane protein</topology>
    </subcellularLocation>
</comment>
<feature type="transmembrane region" description="Helical" evidence="9">
    <location>
        <begin position="52"/>
        <end position="73"/>
    </location>
</feature>
<dbReference type="EMBL" id="CP003364">
    <property type="protein sequence ID" value="AGA29994.1"/>
    <property type="molecule type" value="Genomic_DNA"/>
</dbReference>
<dbReference type="GO" id="GO:0046872">
    <property type="term" value="F:metal ion binding"/>
    <property type="evidence" value="ECO:0007669"/>
    <property type="project" value="UniProtKB-KW"/>
</dbReference>
<dbReference type="GO" id="GO:0009103">
    <property type="term" value="P:lipopolysaccharide biosynthetic process"/>
    <property type="evidence" value="ECO:0007669"/>
    <property type="project" value="TreeGrafter"/>
</dbReference>
<dbReference type="CDD" id="cd06853">
    <property type="entry name" value="GT_WecA_like"/>
    <property type="match status" value="1"/>
</dbReference>
<evidence type="ECO:0000256" key="9">
    <source>
        <dbReference type="SAM" id="Phobius"/>
    </source>
</evidence>
<dbReference type="OrthoDB" id="9783652at2"/>
<evidence type="ECO:0000256" key="7">
    <source>
        <dbReference type="PIRSR" id="PIRSR600715-1"/>
    </source>
</evidence>
<comment type="cofactor">
    <cofactor evidence="7">
        <name>Mg(2+)</name>
        <dbReference type="ChEBI" id="CHEBI:18420"/>
    </cofactor>
</comment>
<dbReference type="InterPro" id="IPR000715">
    <property type="entry name" value="Glycosyl_transferase_4"/>
</dbReference>
<dbReference type="eggNOG" id="COG0472">
    <property type="taxonomic scope" value="Bacteria"/>
</dbReference>
<evidence type="ECO:0000256" key="2">
    <source>
        <dbReference type="ARBA" id="ARBA00022475"/>
    </source>
</evidence>
<gene>
    <name evidence="10" type="ordered locus">Sinac_5876</name>
</gene>
<organism evidence="10 11">
    <name type="scientific">Singulisphaera acidiphila (strain ATCC BAA-1392 / DSM 18658 / VKM B-2454 / MOB10)</name>
    <dbReference type="NCBI Taxonomy" id="886293"/>
    <lineage>
        <taxon>Bacteria</taxon>
        <taxon>Pseudomonadati</taxon>
        <taxon>Planctomycetota</taxon>
        <taxon>Planctomycetia</taxon>
        <taxon>Isosphaerales</taxon>
        <taxon>Isosphaeraceae</taxon>
        <taxon>Singulisphaera</taxon>
    </lineage>
</organism>
<feature type="transmembrane region" description="Helical" evidence="9">
    <location>
        <begin position="317"/>
        <end position="336"/>
    </location>
</feature>
<feature type="region of interest" description="Disordered" evidence="8">
    <location>
        <begin position="504"/>
        <end position="537"/>
    </location>
</feature>
<keyword evidence="11" id="KW-1185">Reference proteome</keyword>
<feature type="transmembrane region" description="Helical" evidence="9">
    <location>
        <begin position="115"/>
        <end position="133"/>
    </location>
</feature>
<dbReference type="STRING" id="886293.Sinac_5876"/>
<dbReference type="AlphaFoldDB" id="L0DKT6"/>
<evidence type="ECO:0000256" key="3">
    <source>
        <dbReference type="ARBA" id="ARBA00022679"/>
    </source>
</evidence>
<sequence>MMISNSFLLIFAVAFMGCVLATPLVTRIAIWAGAIDRPDQFRRIHKGATPRLGGLGLAFGLASAIMLVGYGGYLNDWPGVQEWWACQWAVFLAGLIVLMVGFVDDTRSIAPRMKLAGQAFAVLILFAGGIRIQRFDILGMAIDLDGPVIDLSMAGMPLSVSIPSLIVTMLWFLACMNIWNLIDGMDGLASGVGLLVSGTLTLVAIHNQNVGVAIMAAALAGSLAGFLLYNWHPACIFLGDSGSLLIGLLIGIIGVQGSLKGPSTISILFPILAMGLPISDTAMAIFRRWVRNLPLSSADRRHVHHLLIGLGLNPRQAALLLYCFSGFLCGVVLLGVCLKNEMLALILGLSGCLAFLLILTSRMDEFANLRGDFKARIARGRQERAAAKLTWEAIQRIELCEHVAAIRTLLEATAHELGCQVERISCTRNGDEIFAEEEAQSASLPVSAPLSGPSAVFRLSSGKDLLLTVALHQTSETSTAADIAFRFLQRLSLATAERIERLLLTQEEESHDRGEATSGSLGHASSSEPFSNGPRLSSQVSPVLAISTTPSLTRVSLNWLRMTLGWSVRPVVHHSTLGDK</sequence>
<evidence type="ECO:0000256" key="5">
    <source>
        <dbReference type="ARBA" id="ARBA00022989"/>
    </source>
</evidence>
<evidence type="ECO:0000256" key="8">
    <source>
        <dbReference type="SAM" id="MobiDB-lite"/>
    </source>
</evidence>
<feature type="transmembrane region" description="Helical" evidence="9">
    <location>
        <begin position="342"/>
        <end position="360"/>
    </location>
</feature>
<feature type="transmembrane region" description="Helical" evidence="9">
    <location>
        <begin position="236"/>
        <end position="255"/>
    </location>
</feature>
<dbReference type="GO" id="GO:0016780">
    <property type="term" value="F:phosphotransferase activity, for other substituted phosphate groups"/>
    <property type="evidence" value="ECO:0007669"/>
    <property type="project" value="InterPro"/>
</dbReference>
<feature type="transmembrane region" description="Helical" evidence="9">
    <location>
        <begin position="85"/>
        <end position="103"/>
    </location>
</feature>
<evidence type="ECO:0000256" key="6">
    <source>
        <dbReference type="ARBA" id="ARBA00023136"/>
    </source>
</evidence>
<protein>
    <submittedName>
        <fullName evidence="10">UDP-N-acetylmuramyl pentapeptide phosphotransferase/UDP-N-acetylglucosamine-1-phosphate transferase</fullName>
    </submittedName>
</protein>
<evidence type="ECO:0000256" key="4">
    <source>
        <dbReference type="ARBA" id="ARBA00022692"/>
    </source>
</evidence>